<feature type="compositionally biased region" description="Low complexity" evidence="1">
    <location>
        <begin position="110"/>
        <end position="119"/>
    </location>
</feature>
<protein>
    <recommendedName>
        <fullName evidence="2">Chromo domain-containing protein</fullName>
    </recommendedName>
</protein>
<organism evidence="3 4">
    <name type="scientific">Caenorhabditis nigoni</name>
    <dbReference type="NCBI Taxonomy" id="1611254"/>
    <lineage>
        <taxon>Eukaryota</taxon>
        <taxon>Metazoa</taxon>
        <taxon>Ecdysozoa</taxon>
        <taxon>Nematoda</taxon>
        <taxon>Chromadorea</taxon>
        <taxon>Rhabditida</taxon>
        <taxon>Rhabditina</taxon>
        <taxon>Rhabditomorpha</taxon>
        <taxon>Rhabditoidea</taxon>
        <taxon>Rhabditidae</taxon>
        <taxon>Peloderinae</taxon>
        <taxon>Caenorhabditis</taxon>
    </lineage>
</organism>
<dbReference type="EMBL" id="PDUG01000006">
    <property type="protein sequence ID" value="PIC22095.1"/>
    <property type="molecule type" value="Genomic_DNA"/>
</dbReference>
<gene>
    <name evidence="3" type="primary">Cnig_chr_X.g26691</name>
    <name evidence="3" type="ORF">B9Z55_026691</name>
</gene>
<feature type="region of interest" description="Disordered" evidence="1">
    <location>
        <begin position="110"/>
        <end position="144"/>
    </location>
</feature>
<dbReference type="AlphaFoldDB" id="A0A2G5T3U7"/>
<evidence type="ECO:0000256" key="1">
    <source>
        <dbReference type="SAM" id="MobiDB-lite"/>
    </source>
</evidence>
<feature type="compositionally biased region" description="Polar residues" evidence="1">
    <location>
        <begin position="237"/>
        <end position="254"/>
    </location>
</feature>
<reference evidence="4" key="1">
    <citation type="submission" date="2017-10" db="EMBL/GenBank/DDBJ databases">
        <title>Rapid genome shrinkage in a self-fertile nematode reveals novel sperm competition proteins.</title>
        <authorList>
            <person name="Yin D."/>
            <person name="Schwarz E.M."/>
            <person name="Thomas C.G."/>
            <person name="Felde R.L."/>
            <person name="Korf I.F."/>
            <person name="Cutter A.D."/>
            <person name="Schartner C.M."/>
            <person name="Ralston E.J."/>
            <person name="Meyer B.J."/>
            <person name="Haag E.S."/>
        </authorList>
    </citation>
    <scope>NUCLEOTIDE SEQUENCE [LARGE SCALE GENOMIC DNA]</scope>
    <source>
        <strain evidence="4">JU1422</strain>
    </source>
</reference>
<keyword evidence="4" id="KW-1185">Reference proteome</keyword>
<proteinExistence type="predicted"/>
<feature type="domain" description="Chromo" evidence="2">
    <location>
        <begin position="31"/>
        <end position="92"/>
    </location>
</feature>
<evidence type="ECO:0000313" key="4">
    <source>
        <dbReference type="Proteomes" id="UP000230233"/>
    </source>
</evidence>
<feature type="region of interest" description="Disordered" evidence="1">
    <location>
        <begin position="196"/>
        <end position="254"/>
    </location>
</feature>
<evidence type="ECO:0000313" key="3">
    <source>
        <dbReference type="EMBL" id="PIC22095.1"/>
    </source>
</evidence>
<sequence>MFLYPLFSAIASESKRVSSVKTSIKRGESVHSISNLLDVRLDKNGDMEFLVKSNGNSENSWRPMSNFLGGEESNEAISDFLNLERNRRKYEDLKLEVVRIKARTLRKSGNSKNLKNLNPPEKPSEESEDLKIDEVVEESRTENSEKQEVQEIVKFLVEKIEIESKRWKSEIQEDCPIEILRSGDQDSDILVFKDSEDTVLQNSDDRERQNPIFSNSESPEYSVNRPPEEAKGPKSVITETPTLQNPISQSSEVQNLPERLQNLLKLWNEFPEKQKEKYMNSVFKKNRKLSEKDGFRRTNQCF</sequence>
<name>A0A2G5T3U7_9PELO</name>
<dbReference type="PROSITE" id="PS50013">
    <property type="entry name" value="CHROMO_2"/>
    <property type="match status" value="1"/>
</dbReference>
<dbReference type="Proteomes" id="UP000230233">
    <property type="component" value="Chromosome X"/>
</dbReference>
<comment type="caution">
    <text evidence="3">The sequence shown here is derived from an EMBL/GenBank/DDBJ whole genome shotgun (WGS) entry which is preliminary data.</text>
</comment>
<accession>A0A2G5T3U7</accession>
<feature type="compositionally biased region" description="Basic and acidic residues" evidence="1">
    <location>
        <begin position="122"/>
        <end position="144"/>
    </location>
</feature>
<dbReference type="InterPro" id="IPR000953">
    <property type="entry name" value="Chromo/chromo_shadow_dom"/>
</dbReference>
<evidence type="ECO:0000259" key="2">
    <source>
        <dbReference type="PROSITE" id="PS50013"/>
    </source>
</evidence>
<feature type="compositionally biased region" description="Polar residues" evidence="1">
    <location>
        <begin position="211"/>
        <end position="221"/>
    </location>
</feature>